<keyword evidence="5" id="KW-0472">Membrane</keyword>
<accession>A0AAD4SG93</accession>
<dbReference type="PANTHER" id="PTHR32444:SF198">
    <property type="entry name" value="BULB-TYPE LECTIN DOMAIN-CONTAINING PROTEIN"/>
    <property type="match status" value="1"/>
</dbReference>
<evidence type="ECO:0000256" key="6">
    <source>
        <dbReference type="ARBA" id="ARBA00023157"/>
    </source>
</evidence>
<keyword evidence="6" id="KW-1015">Disulfide bond</keyword>
<comment type="caution">
    <text evidence="10">The sequence shown here is derived from an EMBL/GenBank/DDBJ whole genome shotgun (WGS) entry which is preliminary data.</text>
</comment>
<comment type="subcellular location">
    <subcellularLocation>
        <location evidence="1">Membrane</location>
        <topology evidence="1">Single-pass membrane protein</topology>
    </subcellularLocation>
</comment>
<dbReference type="Pfam" id="PF11883">
    <property type="entry name" value="DUF3403"/>
    <property type="match status" value="1"/>
</dbReference>
<feature type="chain" id="PRO_5042136827" evidence="7">
    <location>
        <begin position="16"/>
        <end position="439"/>
    </location>
</feature>
<keyword evidence="3 7" id="KW-0732">Signal</keyword>
<dbReference type="EMBL" id="JAJJMB010011127">
    <property type="protein sequence ID" value="KAI3904147.1"/>
    <property type="molecule type" value="Genomic_DNA"/>
</dbReference>
<dbReference type="CDD" id="cd01098">
    <property type="entry name" value="PAN_AP_plant"/>
    <property type="match status" value="1"/>
</dbReference>
<dbReference type="SUPFAM" id="SSF51110">
    <property type="entry name" value="alpha-D-mannose-specific plant lectins"/>
    <property type="match status" value="1"/>
</dbReference>
<proteinExistence type="predicted"/>
<feature type="signal peptide" evidence="7">
    <location>
        <begin position="1"/>
        <end position="15"/>
    </location>
</feature>
<gene>
    <name evidence="10" type="ORF">MKW98_021733</name>
</gene>
<dbReference type="Pfam" id="PF00954">
    <property type="entry name" value="S_locus_glycop"/>
    <property type="match status" value="1"/>
</dbReference>
<evidence type="ECO:0000256" key="4">
    <source>
        <dbReference type="ARBA" id="ARBA00022989"/>
    </source>
</evidence>
<protein>
    <submittedName>
        <fullName evidence="10">Uncharacterized protein</fullName>
    </submittedName>
</protein>
<evidence type="ECO:0000256" key="1">
    <source>
        <dbReference type="ARBA" id="ARBA00004167"/>
    </source>
</evidence>
<dbReference type="InterPro" id="IPR021820">
    <property type="entry name" value="S-locus_recpt_kinase_C"/>
</dbReference>
<name>A0AAD4SG93_9MAGN</name>
<dbReference type="PANTHER" id="PTHR32444">
    <property type="entry name" value="BULB-TYPE LECTIN DOMAIN-CONTAINING PROTEIN"/>
    <property type="match status" value="1"/>
</dbReference>
<evidence type="ECO:0000259" key="8">
    <source>
        <dbReference type="PROSITE" id="PS50927"/>
    </source>
</evidence>
<evidence type="ECO:0000313" key="11">
    <source>
        <dbReference type="Proteomes" id="UP001202328"/>
    </source>
</evidence>
<organism evidence="10 11">
    <name type="scientific">Papaver atlanticum</name>
    <dbReference type="NCBI Taxonomy" id="357466"/>
    <lineage>
        <taxon>Eukaryota</taxon>
        <taxon>Viridiplantae</taxon>
        <taxon>Streptophyta</taxon>
        <taxon>Embryophyta</taxon>
        <taxon>Tracheophyta</taxon>
        <taxon>Spermatophyta</taxon>
        <taxon>Magnoliopsida</taxon>
        <taxon>Ranunculales</taxon>
        <taxon>Papaveraceae</taxon>
        <taxon>Papaveroideae</taxon>
        <taxon>Papaver</taxon>
    </lineage>
</organism>
<dbReference type="InterPro" id="IPR001480">
    <property type="entry name" value="Bulb-type_lectin_dom"/>
</dbReference>
<dbReference type="Gene3D" id="2.90.10.10">
    <property type="entry name" value="Bulb-type lectin domain"/>
    <property type="match status" value="1"/>
</dbReference>
<dbReference type="InterPro" id="IPR003609">
    <property type="entry name" value="Pan_app"/>
</dbReference>
<dbReference type="InterPro" id="IPR036426">
    <property type="entry name" value="Bulb-type_lectin_dom_sf"/>
</dbReference>
<dbReference type="InterPro" id="IPR000858">
    <property type="entry name" value="S_locus_glycoprot_dom"/>
</dbReference>
<keyword evidence="11" id="KW-1185">Reference proteome</keyword>
<dbReference type="CDD" id="cd00028">
    <property type="entry name" value="B_lectin"/>
    <property type="match status" value="1"/>
</dbReference>
<evidence type="ECO:0000256" key="7">
    <source>
        <dbReference type="SAM" id="SignalP"/>
    </source>
</evidence>
<feature type="domain" description="Apple" evidence="9">
    <location>
        <begin position="293"/>
        <end position="375"/>
    </location>
</feature>
<keyword evidence="4" id="KW-1133">Transmembrane helix</keyword>
<feature type="domain" description="Bulb-type lectin" evidence="8">
    <location>
        <begin position="1"/>
        <end position="110"/>
    </location>
</feature>
<dbReference type="SMART" id="SM00108">
    <property type="entry name" value="B_lectin"/>
    <property type="match status" value="1"/>
</dbReference>
<dbReference type="PROSITE" id="PS50948">
    <property type="entry name" value="PAN"/>
    <property type="match status" value="1"/>
</dbReference>
<evidence type="ECO:0000256" key="2">
    <source>
        <dbReference type="ARBA" id="ARBA00022692"/>
    </source>
</evidence>
<dbReference type="Proteomes" id="UP001202328">
    <property type="component" value="Unassembled WGS sequence"/>
</dbReference>
<dbReference type="GO" id="GO:0048544">
    <property type="term" value="P:recognition of pollen"/>
    <property type="evidence" value="ECO:0007669"/>
    <property type="project" value="InterPro"/>
</dbReference>
<sequence>MIILAYIVSVNFVAGLCLGSAAVVGTSPLGDAPNRFVGIWYNNIPGSTIVWVLKIASDRNLVVLDGQGKLCWTTNVTNIVSDHHSVAELLDTGNLVLRESSPNYNYNQGRYFWQSFDHPANTLLPKMQFGVNLRTGEKQTITSWKNDSDPSTGDFTLELDPKWRSGPWVENLAQARVEEFMSMDHPGSDFKLERDYSKGTVFLSLSYDKKSALSRIVLDSGGKLVGKQWHEEKKECEISWSSDSYDKCGPFGIYNQYSSQTCSCIIGFEPKFISKWKDGNWSGGCARRKVLQCEISSNITANQNSESVLVREADGFLAVDIDAQCHDKCLHNCSCIAYSYSHYDPSFGCMWWTGDLIDTHETSKQLGFNLHIRVANSELEEFAVYRPTMATTLSMLTSEIATLPAPKNPAFTERRVSSDSTSSRKISDNNVSITILGGR</sequence>
<evidence type="ECO:0000259" key="9">
    <source>
        <dbReference type="PROSITE" id="PS50948"/>
    </source>
</evidence>
<dbReference type="GO" id="GO:0004674">
    <property type="term" value="F:protein serine/threonine kinase activity"/>
    <property type="evidence" value="ECO:0007669"/>
    <property type="project" value="InterPro"/>
</dbReference>
<evidence type="ECO:0000313" key="10">
    <source>
        <dbReference type="EMBL" id="KAI3904147.1"/>
    </source>
</evidence>
<dbReference type="AlphaFoldDB" id="A0AAD4SG93"/>
<keyword evidence="2" id="KW-0812">Transmembrane</keyword>
<dbReference type="Pfam" id="PF01453">
    <property type="entry name" value="B_lectin"/>
    <property type="match status" value="1"/>
</dbReference>
<dbReference type="PROSITE" id="PS50927">
    <property type="entry name" value="BULB_LECTIN"/>
    <property type="match status" value="1"/>
</dbReference>
<dbReference type="SMART" id="SM00473">
    <property type="entry name" value="PAN_AP"/>
    <property type="match status" value="1"/>
</dbReference>
<evidence type="ECO:0000256" key="3">
    <source>
        <dbReference type="ARBA" id="ARBA00022729"/>
    </source>
</evidence>
<reference evidence="10" key="1">
    <citation type="submission" date="2022-04" db="EMBL/GenBank/DDBJ databases">
        <title>A functionally conserved STORR gene fusion in Papaver species that diverged 16.8 million years ago.</title>
        <authorList>
            <person name="Catania T."/>
        </authorList>
    </citation>
    <scope>NUCLEOTIDE SEQUENCE</scope>
    <source>
        <strain evidence="10">S-188037</strain>
    </source>
</reference>
<dbReference type="GO" id="GO:0016020">
    <property type="term" value="C:membrane"/>
    <property type="evidence" value="ECO:0007669"/>
    <property type="project" value="UniProtKB-SubCell"/>
</dbReference>
<dbReference type="Pfam" id="PF08276">
    <property type="entry name" value="PAN_2"/>
    <property type="match status" value="1"/>
</dbReference>
<evidence type="ECO:0000256" key="5">
    <source>
        <dbReference type="ARBA" id="ARBA00023136"/>
    </source>
</evidence>